<dbReference type="Proteomes" id="UP000249393">
    <property type="component" value="Unassembled WGS sequence"/>
</dbReference>
<comment type="catalytic activity">
    <reaction evidence="10 12">
        <text>tRNA(Val) + L-valine + ATP = L-valyl-tRNA(Val) + AMP + diphosphate</text>
        <dbReference type="Rhea" id="RHEA:10704"/>
        <dbReference type="Rhea" id="RHEA-COMP:9672"/>
        <dbReference type="Rhea" id="RHEA-COMP:9708"/>
        <dbReference type="ChEBI" id="CHEBI:30616"/>
        <dbReference type="ChEBI" id="CHEBI:33019"/>
        <dbReference type="ChEBI" id="CHEBI:57762"/>
        <dbReference type="ChEBI" id="CHEBI:78442"/>
        <dbReference type="ChEBI" id="CHEBI:78537"/>
        <dbReference type="ChEBI" id="CHEBI:456215"/>
        <dbReference type="EC" id="6.1.1.9"/>
    </reaction>
</comment>
<comment type="subunit">
    <text evidence="2 12">Monomer.</text>
</comment>
<dbReference type="InterPro" id="IPR010978">
    <property type="entry name" value="tRNA-bd_arm"/>
</dbReference>
<organism evidence="16 17">
    <name type="scientific">Caulobacter segnis</name>
    <dbReference type="NCBI Taxonomy" id="88688"/>
    <lineage>
        <taxon>Bacteria</taxon>
        <taxon>Pseudomonadati</taxon>
        <taxon>Pseudomonadota</taxon>
        <taxon>Alphaproteobacteria</taxon>
        <taxon>Caulobacterales</taxon>
        <taxon>Caulobacteraceae</taxon>
        <taxon>Caulobacter</taxon>
    </lineage>
</organism>
<gene>
    <name evidence="12" type="primary">valS</name>
    <name evidence="16" type="ORF">DI526_12485</name>
</gene>
<accession>A0A2W5VAX0</accession>
<comment type="domain">
    <text evidence="12">ValRS has two distinct active sites: one for aminoacylation and one for editing. The misactivated threonine is translocated from the active site to the editing site.</text>
</comment>
<dbReference type="InterPro" id="IPR002303">
    <property type="entry name" value="Valyl-tRNA_ligase"/>
</dbReference>
<dbReference type="PROSITE" id="PS00178">
    <property type="entry name" value="AA_TRNA_LIGASE_I"/>
    <property type="match status" value="1"/>
</dbReference>
<dbReference type="InterPro" id="IPR014729">
    <property type="entry name" value="Rossmann-like_a/b/a_fold"/>
</dbReference>
<feature type="coiled-coil region" evidence="12">
    <location>
        <begin position="871"/>
        <end position="905"/>
    </location>
</feature>
<dbReference type="PANTHER" id="PTHR11946">
    <property type="entry name" value="VALYL-TRNA SYNTHETASES"/>
    <property type="match status" value="1"/>
</dbReference>
<protein>
    <recommendedName>
        <fullName evidence="12">Valine--tRNA ligase</fullName>
        <ecNumber evidence="12">6.1.1.9</ecNumber>
    </recommendedName>
    <alternativeName>
        <fullName evidence="12">Valyl-tRNA synthetase</fullName>
        <shortName evidence="12">ValRS</shortName>
    </alternativeName>
</protein>
<evidence type="ECO:0000256" key="7">
    <source>
        <dbReference type="ARBA" id="ARBA00022917"/>
    </source>
</evidence>
<feature type="domain" description="Aminoacyl-tRNA synthetase class Ia" evidence="13">
    <location>
        <begin position="15"/>
        <end position="588"/>
    </location>
</feature>
<dbReference type="EC" id="6.1.1.9" evidence="12"/>
<dbReference type="RefSeq" id="WP_304278324.1">
    <property type="nucleotide sequence ID" value="NZ_QFQZ01000037.1"/>
</dbReference>
<keyword evidence="5 12" id="KW-0547">Nucleotide-binding</keyword>
<comment type="caution">
    <text evidence="16">The sequence shown here is derived from an EMBL/GenBank/DDBJ whole genome shotgun (WGS) entry which is preliminary data.</text>
</comment>
<keyword evidence="3 12" id="KW-0963">Cytoplasm</keyword>
<keyword evidence="6 12" id="KW-0067">ATP-binding</keyword>
<feature type="domain" description="Methionyl/Valyl/Leucyl/Isoleucyl-tRNA synthetase anticodon-binding" evidence="14">
    <location>
        <begin position="630"/>
        <end position="777"/>
    </location>
</feature>
<feature type="binding site" evidence="12">
    <location>
        <position position="551"/>
    </location>
    <ligand>
        <name>ATP</name>
        <dbReference type="ChEBI" id="CHEBI:30616"/>
    </ligand>
</feature>
<evidence type="ECO:0000256" key="3">
    <source>
        <dbReference type="ARBA" id="ARBA00022490"/>
    </source>
</evidence>
<feature type="short sequence motif" description="'KMSKS' region" evidence="12">
    <location>
        <begin position="548"/>
        <end position="552"/>
    </location>
</feature>
<dbReference type="PANTHER" id="PTHR11946:SF93">
    <property type="entry name" value="VALINE--TRNA LIGASE, CHLOROPLASTIC_MITOCHONDRIAL 2"/>
    <property type="match status" value="1"/>
</dbReference>
<evidence type="ECO:0000259" key="15">
    <source>
        <dbReference type="Pfam" id="PF10458"/>
    </source>
</evidence>
<dbReference type="InterPro" id="IPR009080">
    <property type="entry name" value="tRNAsynth_Ia_anticodon-bd"/>
</dbReference>
<dbReference type="Pfam" id="PF00133">
    <property type="entry name" value="tRNA-synt_1"/>
    <property type="match status" value="1"/>
</dbReference>
<dbReference type="HAMAP" id="MF_02004">
    <property type="entry name" value="Val_tRNA_synth_type1"/>
    <property type="match status" value="1"/>
</dbReference>
<reference evidence="16 17" key="1">
    <citation type="submission" date="2017-08" db="EMBL/GenBank/DDBJ databases">
        <title>Infants hospitalized years apart are colonized by the same room-sourced microbial strains.</title>
        <authorList>
            <person name="Brooks B."/>
            <person name="Olm M.R."/>
            <person name="Firek B.A."/>
            <person name="Baker R."/>
            <person name="Thomas B.C."/>
            <person name="Morowitz M.J."/>
            <person name="Banfield J.F."/>
        </authorList>
    </citation>
    <scope>NUCLEOTIDE SEQUENCE [LARGE SCALE GENOMIC DNA]</scope>
    <source>
        <strain evidence="16">S2_003_000_R2_4</strain>
    </source>
</reference>
<dbReference type="InterPro" id="IPR002300">
    <property type="entry name" value="aa-tRNA-synth_Ia"/>
</dbReference>
<dbReference type="CDD" id="cd07962">
    <property type="entry name" value="Anticodon_Ia_Val"/>
    <property type="match status" value="1"/>
</dbReference>
<feature type="domain" description="Valyl-tRNA synthetase tRNA-binding arm" evidence="15">
    <location>
        <begin position="838"/>
        <end position="902"/>
    </location>
</feature>
<dbReference type="GO" id="GO:0005524">
    <property type="term" value="F:ATP binding"/>
    <property type="evidence" value="ECO:0007669"/>
    <property type="project" value="UniProtKB-UniRule"/>
</dbReference>
<evidence type="ECO:0000313" key="17">
    <source>
        <dbReference type="Proteomes" id="UP000249393"/>
    </source>
</evidence>
<dbReference type="NCBIfam" id="NF004349">
    <property type="entry name" value="PRK05729.1"/>
    <property type="match status" value="1"/>
</dbReference>
<dbReference type="InterPro" id="IPR001412">
    <property type="entry name" value="aa-tRNA-synth_I_CS"/>
</dbReference>
<evidence type="ECO:0000256" key="8">
    <source>
        <dbReference type="ARBA" id="ARBA00023054"/>
    </source>
</evidence>
<dbReference type="GO" id="GO:0002161">
    <property type="term" value="F:aminoacyl-tRNA deacylase activity"/>
    <property type="evidence" value="ECO:0007669"/>
    <property type="project" value="InterPro"/>
</dbReference>
<dbReference type="InterPro" id="IPR033705">
    <property type="entry name" value="Anticodon_Ia_Val"/>
</dbReference>
<comment type="domain">
    <text evidence="12">The C-terminal coiled-coil domain is crucial for aminoacylation activity.</text>
</comment>
<dbReference type="EMBL" id="QFQZ01000037">
    <property type="protein sequence ID" value="PZR33716.1"/>
    <property type="molecule type" value="Genomic_DNA"/>
</dbReference>
<dbReference type="GO" id="GO:0006438">
    <property type="term" value="P:valyl-tRNA aminoacylation"/>
    <property type="evidence" value="ECO:0007669"/>
    <property type="project" value="UniProtKB-UniRule"/>
</dbReference>
<dbReference type="Gene3D" id="3.90.740.10">
    <property type="entry name" value="Valyl/Leucyl/Isoleucyl-tRNA synthetase, editing domain"/>
    <property type="match status" value="1"/>
</dbReference>
<evidence type="ECO:0000256" key="10">
    <source>
        <dbReference type="ARBA" id="ARBA00047552"/>
    </source>
</evidence>
<proteinExistence type="inferred from homology"/>
<comment type="function">
    <text evidence="12">Catalyzes the attachment of valine to tRNA(Val). As ValRS can inadvertently accommodate and process structurally similar amino acids such as threonine, to avoid such errors, it has a 'posttransfer' editing activity that hydrolyzes mischarged Thr-tRNA(Val) in a tRNA-dependent manner.</text>
</comment>
<dbReference type="PRINTS" id="PR00986">
    <property type="entry name" value="TRNASYNTHVAL"/>
</dbReference>
<evidence type="ECO:0000256" key="1">
    <source>
        <dbReference type="ARBA" id="ARBA00004496"/>
    </source>
</evidence>
<evidence type="ECO:0000256" key="12">
    <source>
        <dbReference type="HAMAP-Rule" id="MF_02004"/>
    </source>
</evidence>
<dbReference type="InterPro" id="IPR019499">
    <property type="entry name" value="Val-tRNA_synth_tRNA-bd"/>
</dbReference>
<comment type="similarity">
    <text evidence="11 12">Belongs to the class-I aminoacyl-tRNA synthetase family. ValS type 1 subfamily.</text>
</comment>
<evidence type="ECO:0000256" key="5">
    <source>
        <dbReference type="ARBA" id="ARBA00022741"/>
    </source>
</evidence>
<dbReference type="CDD" id="cd00817">
    <property type="entry name" value="ValRS_core"/>
    <property type="match status" value="1"/>
</dbReference>
<evidence type="ECO:0000256" key="2">
    <source>
        <dbReference type="ARBA" id="ARBA00011245"/>
    </source>
</evidence>
<comment type="subcellular location">
    <subcellularLocation>
        <location evidence="1 12">Cytoplasm</location>
    </subcellularLocation>
</comment>
<evidence type="ECO:0000256" key="6">
    <source>
        <dbReference type="ARBA" id="ARBA00022840"/>
    </source>
</evidence>
<evidence type="ECO:0000313" key="16">
    <source>
        <dbReference type="EMBL" id="PZR33716.1"/>
    </source>
</evidence>
<dbReference type="Pfam" id="PF08264">
    <property type="entry name" value="Anticodon_1"/>
    <property type="match status" value="1"/>
</dbReference>
<dbReference type="SUPFAM" id="SSF50677">
    <property type="entry name" value="ValRS/IleRS/LeuRS editing domain"/>
    <property type="match status" value="1"/>
</dbReference>
<dbReference type="AlphaFoldDB" id="A0A2W5VAX0"/>
<evidence type="ECO:0000259" key="14">
    <source>
        <dbReference type="Pfam" id="PF08264"/>
    </source>
</evidence>
<dbReference type="Gene3D" id="1.10.287.380">
    <property type="entry name" value="Valyl-tRNA synthetase, C-terminal domain"/>
    <property type="match status" value="1"/>
</dbReference>
<dbReference type="GO" id="GO:0004832">
    <property type="term" value="F:valine-tRNA ligase activity"/>
    <property type="evidence" value="ECO:0007669"/>
    <property type="project" value="UniProtKB-UniRule"/>
</dbReference>
<dbReference type="SUPFAM" id="SSF47323">
    <property type="entry name" value="Anticodon-binding domain of a subclass of class I aminoacyl-tRNA synthetases"/>
    <property type="match status" value="1"/>
</dbReference>
<dbReference type="SUPFAM" id="SSF52374">
    <property type="entry name" value="Nucleotidylyl transferase"/>
    <property type="match status" value="1"/>
</dbReference>
<dbReference type="SUPFAM" id="SSF46589">
    <property type="entry name" value="tRNA-binding arm"/>
    <property type="match status" value="1"/>
</dbReference>
<dbReference type="GO" id="GO:0005829">
    <property type="term" value="C:cytosol"/>
    <property type="evidence" value="ECO:0007669"/>
    <property type="project" value="TreeGrafter"/>
</dbReference>
<dbReference type="FunFam" id="3.40.50.620:FF:000078">
    <property type="entry name" value="Valine--tRNA ligase, mitochondrial"/>
    <property type="match status" value="1"/>
</dbReference>
<feature type="short sequence motif" description="'HIGH' region" evidence="12">
    <location>
        <begin position="43"/>
        <end position="53"/>
    </location>
</feature>
<dbReference type="InterPro" id="IPR037118">
    <property type="entry name" value="Val-tRNA_synth_C_sf"/>
</dbReference>
<evidence type="ECO:0000256" key="4">
    <source>
        <dbReference type="ARBA" id="ARBA00022598"/>
    </source>
</evidence>
<dbReference type="FunFam" id="3.40.50.620:FF:000032">
    <property type="entry name" value="Valine--tRNA ligase"/>
    <property type="match status" value="1"/>
</dbReference>
<dbReference type="Gene3D" id="1.10.730.10">
    <property type="entry name" value="Isoleucyl-tRNA Synthetase, Domain 1"/>
    <property type="match status" value="1"/>
</dbReference>
<name>A0A2W5VAX0_9CAUL</name>
<evidence type="ECO:0000256" key="9">
    <source>
        <dbReference type="ARBA" id="ARBA00023146"/>
    </source>
</evidence>
<dbReference type="Pfam" id="PF10458">
    <property type="entry name" value="Val_tRNA-synt_C"/>
    <property type="match status" value="1"/>
</dbReference>
<evidence type="ECO:0000259" key="13">
    <source>
        <dbReference type="Pfam" id="PF00133"/>
    </source>
</evidence>
<keyword evidence="9 12" id="KW-0030">Aminoacyl-tRNA synthetase</keyword>
<dbReference type="FunFam" id="1.10.287.380:FF:000001">
    <property type="entry name" value="Valine--tRNA ligase"/>
    <property type="match status" value="1"/>
</dbReference>
<keyword evidence="7 12" id="KW-0648">Protein biosynthesis</keyword>
<keyword evidence="8 12" id="KW-0175">Coiled coil</keyword>
<dbReference type="NCBIfam" id="TIGR00422">
    <property type="entry name" value="valS"/>
    <property type="match status" value="1"/>
</dbReference>
<dbReference type="InterPro" id="IPR013155">
    <property type="entry name" value="M/V/L/I-tRNA-synth_anticd-bd"/>
</dbReference>
<evidence type="ECO:0000256" key="11">
    <source>
        <dbReference type="ARBA" id="ARBA00060830"/>
    </source>
</evidence>
<keyword evidence="4 12" id="KW-0436">Ligase</keyword>
<dbReference type="InterPro" id="IPR009008">
    <property type="entry name" value="Val/Leu/Ile-tRNA-synth_edit"/>
</dbReference>
<sequence length="906" mass="100883">MLEKTFDPKSVEPRLYAAWEASGAFKPAEDPNAEPFVIVIPPPNVTGSLHIGHALNNTLQDVLTRFHRMRGKAALWLPGTDHAGIATQMVVERQLAAQGNIGRRDMGRDAFVAKVWEWKAESGGAITNQLRRLGASCDWSRERFTLDEGLSAAVRKVFVQLYKQNLLYRDKRLVNWDPQFQTAISDLEVEQKEVDGAYWHFAYPLADGVTYQHPIAFDEDGKPTDFETRDYIVVATTRPETMLGDTGVAVHPDDERYKGLVGKFVTLPIVGRRIPIVADDYADPTKGSGAVKITPAHDFNDFGVGKRAGLEAINILTVDAKLNENVPAEYQGMDRFVARKAIVARAEEEGWLKEIEKTKHMVPHGDRSGVVIEPFLTDQWYVDAKTLAQPALKAVESGETVFEPKHWEKTYFEWLRNIEPWCVSRQLWWGHRIPAWFGPEGSIFVEETEEAAYAAAKAQFGENVVLTQDEDVLDTWFSSALWPFSTLGWPEKTADLAKFYPTSTLVTGFDIIFFWVARMMMMGIHFMGEAPFKQVFINALVRDEKGAKMSKSKGNVMDPLILIDELGCDAVRFTLTAMSGQARDIKLSKQRIEGYRNFGTKLWNASRFAQMNECVRVEGFDPATVQQPINKWIRGETVKTVAEVTKALEAPSFDEAAGALYRFVWNVFCDWYLELAKPILNGDDAAAKAETRATAAWALDVILKLLHPVMPFITEELWEKTAEFGPARDSMLISAQWPDLPADWIDAEAEAEIGWLVETVGEIRSIRAEMNVPPSAKPALTVVGAGPETKARLARHRDLLLTLARLDSAREADAAPAGSVPIVMGEATGALAIAEFIDLAAEKARLTKEIAGHVGEIEKVGKKLGNPDFLARAKEEVVEENRERLAEAEAAKAKLEAALSRLESVG</sequence>
<dbReference type="Gene3D" id="3.40.50.620">
    <property type="entry name" value="HUPs"/>
    <property type="match status" value="2"/>
</dbReference>